<name>A0AAV3RRN5_LITER</name>
<evidence type="ECO:0000313" key="3">
    <source>
        <dbReference type="Proteomes" id="UP001454036"/>
    </source>
</evidence>
<gene>
    <name evidence="2" type="ORF">LIER_31636</name>
</gene>
<keyword evidence="3" id="KW-1185">Reference proteome</keyword>
<feature type="domain" description="Reverse transcriptase zinc-binding" evidence="1">
    <location>
        <begin position="85"/>
        <end position="131"/>
    </location>
</feature>
<proteinExistence type="predicted"/>
<dbReference type="AlphaFoldDB" id="A0AAV3RRN5"/>
<evidence type="ECO:0000259" key="1">
    <source>
        <dbReference type="Pfam" id="PF13966"/>
    </source>
</evidence>
<organism evidence="2 3">
    <name type="scientific">Lithospermum erythrorhizon</name>
    <name type="common">Purple gromwell</name>
    <name type="synonym">Lithospermum officinale var. erythrorhizon</name>
    <dbReference type="NCBI Taxonomy" id="34254"/>
    <lineage>
        <taxon>Eukaryota</taxon>
        <taxon>Viridiplantae</taxon>
        <taxon>Streptophyta</taxon>
        <taxon>Embryophyta</taxon>
        <taxon>Tracheophyta</taxon>
        <taxon>Spermatophyta</taxon>
        <taxon>Magnoliopsida</taxon>
        <taxon>eudicotyledons</taxon>
        <taxon>Gunneridae</taxon>
        <taxon>Pentapetalae</taxon>
        <taxon>asterids</taxon>
        <taxon>lamiids</taxon>
        <taxon>Boraginales</taxon>
        <taxon>Boraginaceae</taxon>
        <taxon>Boraginoideae</taxon>
        <taxon>Lithospermeae</taxon>
        <taxon>Lithospermum</taxon>
    </lineage>
</organism>
<reference evidence="2 3" key="1">
    <citation type="submission" date="2024-01" db="EMBL/GenBank/DDBJ databases">
        <title>The complete chloroplast genome sequence of Lithospermum erythrorhizon: insights into the phylogenetic relationship among Boraginaceae species and the maternal lineages of purple gromwells.</title>
        <authorList>
            <person name="Okada T."/>
            <person name="Watanabe K."/>
        </authorList>
    </citation>
    <scope>NUCLEOTIDE SEQUENCE [LARGE SCALE GENOMIC DNA]</scope>
</reference>
<sequence length="212" mass="25081">MPLVRHHCDVVVCDGRSISFWFDSWSLFGPVWEYLSVQDRPSLTLPLDVTPREAVHLRLPGLRRQSHRIVNLVFELDQLSFTEGHDVWSRKGIPKQEFVVWMLFHGKLTTRNILLKWGMCVDPNCAFCSERRWCITQLKGKSFKKRIMWLAFMCAVYFIWQERNARLFGESSVYHMIVVCVQDKASSWKKVKRSEGNWRLGLNWGLDHYIFS</sequence>
<accession>A0AAV3RRN5</accession>
<dbReference type="InterPro" id="IPR026960">
    <property type="entry name" value="RVT-Znf"/>
</dbReference>
<evidence type="ECO:0000313" key="2">
    <source>
        <dbReference type="EMBL" id="GAA0184348.1"/>
    </source>
</evidence>
<comment type="caution">
    <text evidence="2">The sequence shown here is derived from an EMBL/GenBank/DDBJ whole genome shotgun (WGS) entry which is preliminary data.</text>
</comment>
<dbReference type="Pfam" id="PF13966">
    <property type="entry name" value="zf-RVT"/>
    <property type="match status" value="1"/>
</dbReference>
<protein>
    <recommendedName>
        <fullName evidence="1">Reverse transcriptase zinc-binding domain-containing protein</fullName>
    </recommendedName>
</protein>
<dbReference type="EMBL" id="BAABME010011828">
    <property type="protein sequence ID" value="GAA0184348.1"/>
    <property type="molecule type" value="Genomic_DNA"/>
</dbReference>
<dbReference type="Proteomes" id="UP001454036">
    <property type="component" value="Unassembled WGS sequence"/>
</dbReference>